<dbReference type="OMA" id="RIKCHIL"/>
<dbReference type="EMBL" id="RCHS01002320">
    <property type="protein sequence ID" value="RMX47937.1"/>
    <property type="molecule type" value="Genomic_DNA"/>
</dbReference>
<feature type="domain" description="RING-type" evidence="6">
    <location>
        <begin position="77"/>
        <end position="117"/>
    </location>
</feature>
<accession>A0A3M6U2T8</accession>
<dbReference type="AlphaFoldDB" id="A0A3M6U2T8"/>
<dbReference type="InterPro" id="IPR019734">
    <property type="entry name" value="TPR_rpt"/>
</dbReference>
<dbReference type="PROSITE" id="PS50005">
    <property type="entry name" value="TPR"/>
    <property type="match status" value="1"/>
</dbReference>
<keyword evidence="9" id="KW-1185">Reference proteome</keyword>
<evidence type="ECO:0000259" key="6">
    <source>
        <dbReference type="PROSITE" id="PS50089"/>
    </source>
</evidence>
<reference evidence="8 9" key="1">
    <citation type="journal article" date="2018" name="Sci. Rep.">
        <title>Comparative analysis of the Pocillopora damicornis genome highlights role of immune system in coral evolution.</title>
        <authorList>
            <person name="Cunning R."/>
            <person name="Bay R.A."/>
            <person name="Gillette P."/>
            <person name="Baker A.C."/>
            <person name="Traylor-Knowles N."/>
        </authorList>
    </citation>
    <scope>NUCLEOTIDE SEQUENCE [LARGE SCALE GENOMIC DNA]</scope>
    <source>
        <strain evidence="8">RSMAS</strain>
        <tissue evidence="8">Whole animal</tissue>
    </source>
</reference>
<dbReference type="SUPFAM" id="SSF48452">
    <property type="entry name" value="TPR-like"/>
    <property type="match status" value="1"/>
</dbReference>
<keyword evidence="3" id="KW-0862">Zinc</keyword>
<dbReference type="Pfam" id="PF02190">
    <property type="entry name" value="LON_substr_bdg"/>
    <property type="match status" value="1"/>
</dbReference>
<dbReference type="Gene3D" id="2.30.130.40">
    <property type="entry name" value="LON domain-like"/>
    <property type="match status" value="1"/>
</dbReference>
<protein>
    <recommendedName>
        <fullName evidence="10">LON peptidase N-terminal domain and RING finger protein 3</fullName>
    </recommendedName>
</protein>
<evidence type="ECO:0000256" key="2">
    <source>
        <dbReference type="ARBA" id="ARBA00022771"/>
    </source>
</evidence>
<dbReference type="PANTHER" id="PTHR23327:SF42">
    <property type="entry name" value="LON PEPTIDASE N-TERMINAL DOMAIN AND RING FINGER PROTEIN C14F5.10C"/>
    <property type="match status" value="1"/>
</dbReference>
<dbReference type="InterPro" id="IPR015947">
    <property type="entry name" value="PUA-like_sf"/>
</dbReference>
<dbReference type="Proteomes" id="UP000275408">
    <property type="component" value="Unassembled WGS sequence"/>
</dbReference>
<dbReference type="PANTHER" id="PTHR23327">
    <property type="entry name" value="RING FINGER PROTEIN 127"/>
    <property type="match status" value="1"/>
</dbReference>
<evidence type="ECO:0000256" key="4">
    <source>
        <dbReference type="PROSITE-ProRule" id="PRU00175"/>
    </source>
</evidence>
<dbReference type="SMART" id="SM00464">
    <property type="entry name" value="LON"/>
    <property type="match status" value="1"/>
</dbReference>
<dbReference type="PROSITE" id="PS00518">
    <property type="entry name" value="ZF_RING_1"/>
    <property type="match status" value="2"/>
</dbReference>
<dbReference type="InterPro" id="IPR013083">
    <property type="entry name" value="Znf_RING/FYVE/PHD"/>
</dbReference>
<evidence type="ECO:0008006" key="10">
    <source>
        <dbReference type="Google" id="ProtNLM"/>
    </source>
</evidence>
<dbReference type="SUPFAM" id="SSF57850">
    <property type="entry name" value="RING/U-box"/>
    <property type="match status" value="2"/>
</dbReference>
<dbReference type="Pfam" id="PF00097">
    <property type="entry name" value="zf-C3HC4"/>
    <property type="match status" value="1"/>
</dbReference>
<evidence type="ECO:0000256" key="3">
    <source>
        <dbReference type="ARBA" id="ARBA00022833"/>
    </source>
</evidence>
<dbReference type="Pfam" id="PF13923">
    <property type="entry name" value="zf-C3HC4_2"/>
    <property type="match status" value="1"/>
</dbReference>
<dbReference type="InterPro" id="IPR017907">
    <property type="entry name" value="Znf_RING_CS"/>
</dbReference>
<dbReference type="Gene3D" id="3.30.40.10">
    <property type="entry name" value="Zinc/RING finger domain, C3HC4 (zinc finger)"/>
    <property type="match status" value="2"/>
</dbReference>
<evidence type="ECO:0000313" key="8">
    <source>
        <dbReference type="EMBL" id="RMX47937.1"/>
    </source>
</evidence>
<evidence type="ECO:0000256" key="1">
    <source>
        <dbReference type="ARBA" id="ARBA00022723"/>
    </source>
</evidence>
<dbReference type="SMART" id="SM00028">
    <property type="entry name" value="TPR"/>
    <property type="match status" value="2"/>
</dbReference>
<evidence type="ECO:0000313" key="9">
    <source>
        <dbReference type="Proteomes" id="UP000275408"/>
    </source>
</evidence>
<dbReference type="GO" id="GO:0061630">
    <property type="term" value="F:ubiquitin protein ligase activity"/>
    <property type="evidence" value="ECO:0007669"/>
    <property type="project" value="TreeGrafter"/>
</dbReference>
<name>A0A3M6U2T8_POCDA</name>
<keyword evidence="2 4" id="KW-0863">Zinc-finger</keyword>
<dbReference type="InterPro" id="IPR011990">
    <property type="entry name" value="TPR-like_helical_dom_sf"/>
</dbReference>
<comment type="caution">
    <text evidence="8">The sequence shown here is derived from an EMBL/GenBank/DDBJ whole genome shotgun (WGS) entry which is preliminary data.</text>
</comment>
<dbReference type="InterPro" id="IPR003111">
    <property type="entry name" value="Lon_prtase_N"/>
</dbReference>
<evidence type="ECO:0000259" key="7">
    <source>
        <dbReference type="PROSITE" id="PS51787"/>
    </source>
</evidence>
<dbReference type="SMART" id="SM00184">
    <property type="entry name" value="RING"/>
    <property type="match status" value="2"/>
</dbReference>
<dbReference type="InterPro" id="IPR046336">
    <property type="entry name" value="Lon_prtase_N_sf"/>
</dbReference>
<organism evidence="8 9">
    <name type="scientific">Pocillopora damicornis</name>
    <name type="common">Cauliflower coral</name>
    <name type="synonym">Millepora damicornis</name>
    <dbReference type="NCBI Taxonomy" id="46731"/>
    <lineage>
        <taxon>Eukaryota</taxon>
        <taxon>Metazoa</taxon>
        <taxon>Cnidaria</taxon>
        <taxon>Anthozoa</taxon>
        <taxon>Hexacorallia</taxon>
        <taxon>Scleractinia</taxon>
        <taxon>Astrocoeniina</taxon>
        <taxon>Pocilloporidae</taxon>
        <taxon>Pocillopora</taxon>
    </lineage>
</organism>
<feature type="domain" description="Lon N-terminal" evidence="7">
    <location>
        <begin position="453"/>
        <end position="657"/>
    </location>
</feature>
<feature type="repeat" description="TPR" evidence="5">
    <location>
        <begin position="215"/>
        <end position="248"/>
    </location>
</feature>
<feature type="domain" description="RING-type" evidence="6">
    <location>
        <begin position="364"/>
        <end position="402"/>
    </location>
</feature>
<dbReference type="CDD" id="cd16514">
    <property type="entry name" value="RING-HC_LONFs_rpt2"/>
    <property type="match status" value="1"/>
</dbReference>
<dbReference type="STRING" id="46731.A0A3M6U2T8"/>
<dbReference type="InterPro" id="IPR018957">
    <property type="entry name" value="Znf_C3HC4_RING-type"/>
</dbReference>
<dbReference type="PROSITE" id="PS50089">
    <property type="entry name" value="ZF_RING_2"/>
    <property type="match status" value="2"/>
</dbReference>
<dbReference type="InterPro" id="IPR001841">
    <property type="entry name" value="Znf_RING"/>
</dbReference>
<evidence type="ECO:0000256" key="5">
    <source>
        <dbReference type="PROSITE-ProRule" id="PRU00339"/>
    </source>
</evidence>
<dbReference type="OrthoDB" id="264917at2759"/>
<dbReference type="PROSITE" id="PS51787">
    <property type="entry name" value="LON_N"/>
    <property type="match status" value="1"/>
</dbReference>
<keyword evidence="5" id="KW-0802">TPR repeat</keyword>
<proteinExistence type="predicted"/>
<dbReference type="SUPFAM" id="SSF88697">
    <property type="entry name" value="PUA domain-like"/>
    <property type="match status" value="1"/>
</dbReference>
<dbReference type="GO" id="GO:0008270">
    <property type="term" value="F:zinc ion binding"/>
    <property type="evidence" value="ECO:0007669"/>
    <property type="project" value="UniProtKB-KW"/>
</dbReference>
<keyword evidence="1" id="KW-0479">Metal-binding</keyword>
<gene>
    <name evidence="8" type="ORF">pdam_00005389</name>
</gene>
<sequence>MEKKIREPYDLRSREWKLSDKLHTDIRDLACKVTVKVPGAQSVAPIANKLVDFQRQIVAQERAVKGVDEREEKEFLCSLCGCFYIEPVTLNCGHTLCKTCIIPVGEISVSAVYCKLCGSKNYENNLSINVLVSQLIQKWFPDEYEREVKQLEEIVRRKPQGNQQKIVESVSDVLNKSPKQVTALKLRSHAFLQMGLYKKALEDVDLACDLRPFLSSVFHQRGVVLMKVGDYHAASSSFSRALALDPMVDPRFRSELLTCLTHTLDSERADLRRKLLPGDHLGDLTRNSACQSPHTDKTNDHSLKHSFLQKGSSLKRPIEDTSDSCSLCSREWRSKYFKSSTELISNSTKLCEANAVRELEDLECKVCYNILYEPVTTTCGHTFCRTCLQRGLDYRSECPCCRRALNCGVERNTKVNVIIKETVKKFFADEYAEREKSFIEEKSRWKGVGVNEDIELPIFVCLLAFPSLKYPLYIFEPRYQLMIRRCVELGSRMFGMCAFSEDPDKEFSDYGTILRIENVSFLPDGRSIVETTAVRRFRVVSRSTADGYNTAKIKWLEDEIPKSYSEDPDLHTMNVDCYRTLELWFTLMTPLQQTCVTNAIGSMPAIEELVPSSNGPSWLWWGLAAVPLKDKAKLIILSMTSLAERLQSLRRFLELLIGVRFEN</sequence>
<dbReference type="Gene3D" id="1.25.40.10">
    <property type="entry name" value="Tetratricopeptide repeat domain"/>
    <property type="match status" value="1"/>
</dbReference>
<dbReference type="GO" id="GO:0005737">
    <property type="term" value="C:cytoplasm"/>
    <property type="evidence" value="ECO:0007669"/>
    <property type="project" value="UniProtKB-ARBA"/>
</dbReference>